<dbReference type="EMBL" id="JBHMCA010000060">
    <property type="protein sequence ID" value="MFB9448852.1"/>
    <property type="molecule type" value="Genomic_DNA"/>
</dbReference>
<feature type="domain" description="DUF397" evidence="1">
    <location>
        <begin position="11"/>
        <end position="63"/>
    </location>
</feature>
<keyword evidence="3" id="KW-1185">Reference proteome</keyword>
<dbReference type="Pfam" id="PF04149">
    <property type="entry name" value="DUF397"/>
    <property type="match status" value="1"/>
</dbReference>
<accession>A0ABV5MJ02</accession>
<name>A0ABV5MJ02_9ACTN</name>
<sequence>MNLARIESLVRWRKSSYSSDTANCVEFAVLPAIGIGVRDSKDPGGPVLACSPEAWRGFVAAVRTGALH</sequence>
<protein>
    <submittedName>
        <fullName evidence="2">DUF397 domain-containing protein</fullName>
    </submittedName>
</protein>
<gene>
    <name evidence="2" type="ORF">ACFFTR_37735</name>
</gene>
<proteinExistence type="predicted"/>
<dbReference type="InterPro" id="IPR007278">
    <property type="entry name" value="DUF397"/>
</dbReference>
<dbReference type="RefSeq" id="WP_223093963.1">
    <property type="nucleotide sequence ID" value="NZ_CP061913.1"/>
</dbReference>
<evidence type="ECO:0000313" key="2">
    <source>
        <dbReference type="EMBL" id="MFB9448852.1"/>
    </source>
</evidence>
<organism evidence="2 3">
    <name type="scientific">Dactylosporangium vinaceum</name>
    <dbReference type="NCBI Taxonomy" id="53362"/>
    <lineage>
        <taxon>Bacteria</taxon>
        <taxon>Bacillati</taxon>
        <taxon>Actinomycetota</taxon>
        <taxon>Actinomycetes</taxon>
        <taxon>Micromonosporales</taxon>
        <taxon>Micromonosporaceae</taxon>
        <taxon>Dactylosporangium</taxon>
    </lineage>
</organism>
<dbReference type="Proteomes" id="UP001589608">
    <property type="component" value="Unassembled WGS sequence"/>
</dbReference>
<reference evidence="2 3" key="1">
    <citation type="submission" date="2024-09" db="EMBL/GenBank/DDBJ databases">
        <authorList>
            <person name="Sun Q."/>
            <person name="Mori K."/>
        </authorList>
    </citation>
    <scope>NUCLEOTIDE SEQUENCE [LARGE SCALE GENOMIC DNA]</scope>
    <source>
        <strain evidence="2 3">JCM 3307</strain>
    </source>
</reference>
<evidence type="ECO:0000313" key="3">
    <source>
        <dbReference type="Proteomes" id="UP001589608"/>
    </source>
</evidence>
<evidence type="ECO:0000259" key="1">
    <source>
        <dbReference type="Pfam" id="PF04149"/>
    </source>
</evidence>
<comment type="caution">
    <text evidence="2">The sequence shown here is derived from an EMBL/GenBank/DDBJ whole genome shotgun (WGS) entry which is preliminary data.</text>
</comment>